<protein>
    <recommendedName>
        <fullName evidence="1">RNA-directed DNA polymerase</fullName>
        <ecNumber evidence="1">2.7.7.49</ecNumber>
    </recommendedName>
</protein>
<dbReference type="AlphaFoldDB" id="A0A0H5SGH7"/>
<evidence type="ECO:0000256" key="7">
    <source>
        <dbReference type="ARBA" id="ARBA00023118"/>
    </source>
</evidence>
<dbReference type="EMBL" id="CVTD020000010">
    <property type="protein sequence ID" value="CRZ33911.1"/>
    <property type="molecule type" value="Genomic_DNA"/>
</dbReference>
<dbReference type="Proteomes" id="UP000236497">
    <property type="component" value="Unassembled WGS sequence"/>
</dbReference>
<evidence type="ECO:0000256" key="4">
    <source>
        <dbReference type="ARBA" id="ARBA00022723"/>
    </source>
</evidence>
<dbReference type="InterPro" id="IPR013597">
    <property type="entry name" value="Mat_intron_G2"/>
</dbReference>
<keyword evidence="6" id="KW-0695">RNA-directed DNA polymerase</keyword>
<keyword evidence="3" id="KW-0548">Nucleotidyltransferase</keyword>
<dbReference type="NCBIfam" id="TIGR04416">
    <property type="entry name" value="group_II_RT_mat"/>
    <property type="match status" value="1"/>
</dbReference>
<reference evidence="12 13" key="1">
    <citation type="submission" date="2015-06" db="EMBL/GenBank/DDBJ databases">
        <authorList>
            <person name="Wibberg Daniel"/>
        </authorList>
    </citation>
    <scope>NUCLEOTIDE SEQUENCE [LARGE SCALE GENOMIC DNA]</scope>
    <source>
        <strain evidence="12 13">T3/55T</strain>
    </source>
</reference>
<dbReference type="SUPFAM" id="SSF56672">
    <property type="entry name" value="DNA/RNA polymerases"/>
    <property type="match status" value="1"/>
</dbReference>
<dbReference type="PROSITE" id="PS50878">
    <property type="entry name" value="RT_POL"/>
    <property type="match status" value="1"/>
</dbReference>
<dbReference type="GO" id="GO:0003723">
    <property type="term" value="F:RNA binding"/>
    <property type="evidence" value="ECO:0007669"/>
    <property type="project" value="InterPro"/>
</dbReference>
<dbReference type="GO" id="GO:0046872">
    <property type="term" value="F:metal ion binding"/>
    <property type="evidence" value="ECO:0007669"/>
    <property type="project" value="UniProtKB-KW"/>
</dbReference>
<feature type="domain" description="Reverse transcriptase" evidence="10">
    <location>
        <begin position="81"/>
        <end position="314"/>
    </location>
</feature>
<accession>A0A0H5SGH7</accession>
<evidence type="ECO:0000256" key="6">
    <source>
        <dbReference type="ARBA" id="ARBA00022918"/>
    </source>
</evidence>
<dbReference type="EC" id="2.7.7.49" evidence="1"/>
<evidence type="ECO:0000256" key="8">
    <source>
        <dbReference type="ARBA" id="ARBA00034120"/>
    </source>
</evidence>
<evidence type="ECO:0000259" key="10">
    <source>
        <dbReference type="PROSITE" id="PS50878"/>
    </source>
</evidence>
<evidence type="ECO:0000256" key="3">
    <source>
        <dbReference type="ARBA" id="ARBA00022695"/>
    </source>
</evidence>
<evidence type="ECO:0000256" key="5">
    <source>
        <dbReference type="ARBA" id="ARBA00022842"/>
    </source>
</evidence>
<evidence type="ECO:0000313" key="13">
    <source>
        <dbReference type="Proteomes" id="UP000236497"/>
    </source>
</evidence>
<dbReference type="GO" id="GO:0003964">
    <property type="term" value="F:RNA-directed DNA polymerase activity"/>
    <property type="evidence" value="ECO:0007669"/>
    <property type="project" value="UniProtKB-KW"/>
</dbReference>
<dbReference type="InterPro" id="IPR000123">
    <property type="entry name" value="Reverse_transcriptase_msDNA"/>
</dbReference>
<keyword evidence="5" id="KW-0460">Magnesium</keyword>
<dbReference type="RefSeq" id="WP_103089392.1">
    <property type="nucleotide sequence ID" value="NZ_CVTD020000009.1"/>
</dbReference>
<dbReference type="Pfam" id="PF08388">
    <property type="entry name" value="GIIM"/>
    <property type="match status" value="1"/>
</dbReference>
<sequence length="432" mass="50838">MIAEKAINTHEKVRDFQNRLYLTAKADRKRKFYALYDKIYRNDILEEAWKRVKQNGGTGGIDKVSIDDVKTYGEEKLLGEIAEELRTGKYRCKPVRRSYIPKPDGRKRALGIPTIKDRIVQMAAKIVIEPVFEADFQPCSYGFRPKRSAKQAMDRIFEVSDKGGALWVIDADIKDYFGSINHDKLILLLKQRITDRRVLKLINSWLKAGVLENGWYSESILGAPQGGVISPLLSNIYLNYFDVYWNKAFGHLGELVRYADDFVILCKRLSHAEEALRAVKWIMEKLELTLHSEKTRLVDMYFGKGSFDFLGFNNRFQRFRNKNWQWYWTLQQIPSKKAMKKMRANIKEVFNSPSKLLLSMEEMVKLLNPKIIGMRNYYTRRFSRPWLWKIDKYINFKFTRWYNRKKQRNYRLGNAAKVRELTKQAGLANMCG</sequence>
<dbReference type="PANTHER" id="PTHR34047">
    <property type="entry name" value="NUCLEAR INTRON MATURASE 1, MITOCHONDRIAL-RELATED"/>
    <property type="match status" value="1"/>
</dbReference>
<dbReference type="InterPro" id="IPR030931">
    <property type="entry name" value="Group_II_RT_mat"/>
</dbReference>
<dbReference type="OrthoDB" id="9788687at2"/>
<dbReference type="PRINTS" id="PR00866">
    <property type="entry name" value="RNADNAPOLMS"/>
</dbReference>
<dbReference type="Pfam" id="PF00078">
    <property type="entry name" value="RVT_1"/>
    <property type="match status" value="1"/>
</dbReference>
<dbReference type="PANTHER" id="PTHR34047:SF8">
    <property type="entry name" value="PROTEIN YKFC"/>
    <property type="match status" value="1"/>
</dbReference>
<organism evidence="12 13">
    <name type="scientific">Herbinix hemicellulosilytica</name>
    <dbReference type="NCBI Taxonomy" id="1564487"/>
    <lineage>
        <taxon>Bacteria</taxon>
        <taxon>Bacillati</taxon>
        <taxon>Bacillota</taxon>
        <taxon>Clostridia</taxon>
        <taxon>Lachnospirales</taxon>
        <taxon>Lachnospiraceae</taxon>
        <taxon>Herbinix</taxon>
    </lineage>
</organism>
<evidence type="ECO:0000313" key="11">
    <source>
        <dbReference type="EMBL" id="CRZ33891.1"/>
    </source>
</evidence>
<keyword evidence="7" id="KW-0051">Antiviral defense</keyword>
<proteinExistence type="inferred from homology"/>
<keyword evidence="2" id="KW-0808">Transferase</keyword>
<evidence type="ECO:0000256" key="1">
    <source>
        <dbReference type="ARBA" id="ARBA00012493"/>
    </source>
</evidence>
<dbReference type="GO" id="GO:0051607">
    <property type="term" value="P:defense response to virus"/>
    <property type="evidence" value="ECO:0007669"/>
    <property type="project" value="UniProtKB-KW"/>
</dbReference>
<name>A0A0H5SGH7_HERHM</name>
<evidence type="ECO:0000256" key="2">
    <source>
        <dbReference type="ARBA" id="ARBA00022679"/>
    </source>
</evidence>
<comment type="similarity">
    <text evidence="8">Belongs to the bacterial reverse transcriptase family.</text>
</comment>
<dbReference type="InterPro" id="IPR000477">
    <property type="entry name" value="RT_dom"/>
</dbReference>
<keyword evidence="4" id="KW-0479">Metal-binding</keyword>
<dbReference type="EMBL" id="CVTD020000009">
    <property type="protein sequence ID" value="CRZ33891.1"/>
    <property type="molecule type" value="Genomic_DNA"/>
</dbReference>
<dbReference type="CDD" id="cd01651">
    <property type="entry name" value="RT_G2_intron"/>
    <property type="match status" value="1"/>
</dbReference>
<keyword evidence="13" id="KW-1185">Reference proteome</keyword>
<dbReference type="InterPro" id="IPR043502">
    <property type="entry name" value="DNA/RNA_pol_sf"/>
</dbReference>
<gene>
    <name evidence="11" type="ORF">HHT355_0687</name>
    <name evidence="12" type="ORF">HHT355_0708</name>
</gene>
<dbReference type="InterPro" id="IPR051083">
    <property type="entry name" value="GrpII_Intron_Splice-Mob/Def"/>
</dbReference>
<evidence type="ECO:0000256" key="9">
    <source>
        <dbReference type="ARBA" id="ARBA00048173"/>
    </source>
</evidence>
<evidence type="ECO:0000313" key="12">
    <source>
        <dbReference type="EMBL" id="CRZ33911.1"/>
    </source>
</evidence>
<comment type="catalytic activity">
    <reaction evidence="9">
        <text>DNA(n) + a 2'-deoxyribonucleoside 5'-triphosphate = DNA(n+1) + diphosphate</text>
        <dbReference type="Rhea" id="RHEA:22508"/>
        <dbReference type="Rhea" id="RHEA-COMP:17339"/>
        <dbReference type="Rhea" id="RHEA-COMP:17340"/>
        <dbReference type="ChEBI" id="CHEBI:33019"/>
        <dbReference type="ChEBI" id="CHEBI:61560"/>
        <dbReference type="ChEBI" id="CHEBI:173112"/>
        <dbReference type="EC" id="2.7.7.49"/>
    </reaction>
</comment>